<reference evidence="4" key="1">
    <citation type="journal article" date="2021" name="IMA Fungus">
        <title>Genomic characterization of three marine fungi, including Emericellopsis atlantica sp. nov. with signatures of a generalist lifestyle and marine biomass degradation.</title>
        <authorList>
            <person name="Hagestad O.C."/>
            <person name="Hou L."/>
            <person name="Andersen J.H."/>
            <person name="Hansen E.H."/>
            <person name="Altermark B."/>
            <person name="Li C."/>
            <person name="Kuhnert E."/>
            <person name="Cox R.J."/>
            <person name="Crous P.W."/>
            <person name="Spatafora J.W."/>
            <person name="Lail K."/>
            <person name="Amirebrahimi M."/>
            <person name="Lipzen A."/>
            <person name="Pangilinan J."/>
            <person name="Andreopoulos W."/>
            <person name="Hayes R.D."/>
            <person name="Ng V."/>
            <person name="Grigoriev I.V."/>
            <person name="Jackson S.A."/>
            <person name="Sutton T.D.S."/>
            <person name="Dobson A.D.W."/>
            <person name="Rama T."/>
        </authorList>
    </citation>
    <scope>NUCLEOTIDE SEQUENCE</scope>
    <source>
        <strain evidence="4">TRa3180A</strain>
    </source>
</reference>
<dbReference type="EMBL" id="MU253738">
    <property type="protein sequence ID" value="KAG9249188.1"/>
    <property type="molecule type" value="Genomic_DNA"/>
</dbReference>
<feature type="region of interest" description="Disordered" evidence="3">
    <location>
        <begin position="291"/>
        <end position="363"/>
    </location>
</feature>
<accession>A0A9P7ZBL4</accession>
<dbReference type="PIRSF" id="PIRSF009303">
    <property type="entry name" value="Cell_cycle_RAD9"/>
    <property type="match status" value="1"/>
</dbReference>
<dbReference type="OrthoDB" id="60092at2759"/>
<evidence type="ECO:0000256" key="1">
    <source>
        <dbReference type="ARBA" id="ARBA00008494"/>
    </source>
</evidence>
<evidence type="ECO:0000313" key="5">
    <source>
        <dbReference type="Proteomes" id="UP000887226"/>
    </source>
</evidence>
<dbReference type="PANTHER" id="PTHR15237">
    <property type="entry name" value="DNA REPAIR PROTEIN RAD9"/>
    <property type="match status" value="1"/>
</dbReference>
<dbReference type="PANTHER" id="PTHR15237:SF0">
    <property type="entry name" value="CELL CYCLE CHECKPOINT CONTROL PROTEIN"/>
    <property type="match status" value="1"/>
</dbReference>
<dbReference type="AlphaFoldDB" id="A0A9P7ZBL4"/>
<dbReference type="InterPro" id="IPR046938">
    <property type="entry name" value="DNA_clamp_sf"/>
</dbReference>
<organism evidence="4 5">
    <name type="scientific">Calycina marina</name>
    <dbReference type="NCBI Taxonomy" id="1763456"/>
    <lineage>
        <taxon>Eukaryota</taxon>
        <taxon>Fungi</taxon>
        <taxon>Dikarya</taxon>
        <taxon>Ascomycota</taxon>
        <taxon>Pezizomycotina</taxon>
        <taxon>Leotiomycetes</taxon>
        <taxon>Helotiales</taxon>
        <taxon>Pezizellaceae</taxon>
        <taxon>Calycina</taxon>
    </lineage>
</organism>
<dbReference type="SUPFAM" id="SSF55979">
    <property type="entry name" value="DNA clamp"/>
    <property type="match status" value="1"/>
</dbReference>
<name>A0A9P7ZBL4_9HELO</name>
<dbReference type="Proteomes" id="UP000887226">
    <property type="component" value="Unassembled WGS sequence"/>
</dbReference>
<protein>
    <recommendedName>
        <fullName evidence="2">DNA repair protein rad9</fullName>
    </recommendedName>
</protein>
<dbReference type="InterPro" id="IPR007268">
    <property type="entry name" value="Rad9/Ddc1"/>
</dbReference>
<comment type="function">
    <text evidence="2">Acts in DNA repair and mutagenesis. Involved in promoting resistance to ionizing radiation and UV light, as well as regulating cell cycle progression after irradiation.</text>
</comment>
<dbReference type="InterPro" id="IPR026584">
    <property type="entry name" value="Rad9"/>
</dbReference>
<dbReference type="Gene3D" id="3.70.10.10">
    <property type="match status" value="1"/>
</dbReference>
<evidence type="ECO:0000256" key="3">
    <source>
        <dbReference type="SAM" id="MobiDB-lite"/>
    </source>
</evidence>
<dbReference type="GO" id="GO:0006281">
    <property type="term" value="P:DNA repair"/>
    <property type="evidence" value="ECO:0007669"/>
    <property type="project" value="UniProtKB-UniRule"/>
</dbReference>
<dbReference type="GO" id="GO:0071479">
    <property type="term" value="P:cellular response to ionizing radiation"/>
    <property type="evidence" value="ECO:0007669"/>
    <property type="project" value="TreeGrafter"/>
</dbReference>
<gene>
    <name evidence="4" type="ORF">BJ878DRAFT_537613</name>
</gene>
<sequence>MALLSFTLSPESLGKFHDALVCLGKFSEVVCIEAVHDKLILTALNSSKSAYASFTFLGNKFFNKYHFRGSTSNKNGSRDKFNCKIYNKALVSVFKGRVLDPTREKDIGVEKCDVSIEDGDGKVKSRFIVKTMCRHGVLKSYRLTFEAVAPMHALFVKESAYNYWKISSKTLREFVEHFGPGTEQLDVYSEEGRVSFTSYTEKIMSGNEILKQPLQTTIAIDTVEFSKFTVEEKLHIVISVKDFKSIIGHAGINNTEVSARYSHPSSPMQITYIVEGIQSEFILMTIGESRAGSATPVPNGSRASSKRPAPRQALEAASSSIRAANMVMPPPPASAAPNVHREASKSKVVRPSPPPPQPSIQPDALFFPDPDGDRRWDPVDFDEEEDEMLLWDAGSDTDVGRVNSGQRLKNTESQNQRSFASNIVSAQYGADDLLPPTQILAPTQRISEVHGMFD</sequence>
<comment type="similarity">
    <text evidence="1 2">Belongs to the rad9 family.</text>
</comment>
<comment type="caution">
    <text evidence="4">The sequence shown here is derived from an EMBL/GenBank/DDBJ whole genome shotgun (WGS) entry which is preliminary data.</text>
</comment>
<evidence type="ECO:0000313" key="4">
    <source>
        <dbReference type="EMBL" id="KAG9249188.1"/>
    </source>
</evidence>
<proteinExistence type="inferred from homology"/>
<dbReference type="GO" id="GO:0030896">
    <property type="term" value="C:checkpoint clamp complex"/>
    <property type="evidence" value="ECO:0007669"/>
    <property type="project" value="UniProtKB-UniRule"/>
</dbReference>
<evidence type="ECO:0000256" key="2">
    <source>
        <dbReference type="PIRNR" id="PIRNR009303"/>
    </source>
</evidence>
<dbReference type="GO" id="GO:0031573">
    <property type="term" value="P:mitotic intra-S DNA damage checkpoint signaling"/>
    <property type="evidence" value="ECO:0007669"/>
    <property type="project" value="TreeGrafter"/>
</dbReference>
<dbReference type="Pfam" id="PF04139">
    <property type="entry name" value="Rad9"/>
    <property type="match status" value="1"/>
</dbReference>
<keyword evidence="5" id="KW-1185">Reference proteome</keyword>
<dbReference type="GO" id="GO:0000076">
    <property type="term" value="P:DNA replication checkpoint signaling"/>
    <property type="evidence" value="ECO:0007669"/>
    <property type="project" value="TreeGrafter"/>
</dbReference>
<keyword evidence="2" id="KW-0227">DNA damage</keyword>